<evidence type="ECO:0000313" key="8">
    <source>
        <dbReference type="Proteomes" id="UP001153620"/>
    </source>
</evidence>
<dbReference type="EMBL" id="OU895879">
    <property type="protein sequence ID" value="CAG9806456.1"/>
    <property type="molecule type" value="Genomic_DNA"/>
</dbReference>
<sequence length="1857" mass="211875">MLASKIIVFILLYNFISAQDNTYRTGFLNLPLDHYSSFNPRTWDIRYLINENLYRENGPIFIFVGGSDEITPEFILRGNMFEVAQSQGGVMVALEHRYFGQSLPTTDASFDNLQWLTVHQAVADIGRFAGFMRQRYLDAPVILWGRNYGGSLAVWARQKYPNVIDGAWSSSSPLNAIVENVDYFPNVFRTINNIGGSECGQILADAFRFMEESFVERNTSFMEQRLKFCTPLDHDSGYDIARATNWIAQDIGENFVSNARYPDIDEKCRIMRGVDQPNNPPSNALDAFARWYIDDFNSEIDCLTVTNDEVVAQFQATEWESDASSTGRRQRFWLSCTQMGQLATANNGEGHPFGTRFDLRFYEQWCVDAFQNDIFLDPWFMQDSIGTVNRLFGGLNPGVFRVFLTHGELDPIRTLGPNSDLNRLSSVVVMSLQSHSRDMGSPDDADYVVLRDTKLRVQQAVNDWIEYARFGDPEPPPPPSPPEFHVRWFNLPIDHFTSTNPRTWDIRYLINENLYRENGPIFIFVGGSDEITPEFILRGNMFEVAQSQGGVMVALEHRYFGQSLPTTDASFDNLQWLTVHQAVADIGRFAGFMRQRYLDAPVILWGRNYGGSLAVWARQKYPNVIDGAWSSSSPLNAIVENVDYFPNVFRTINNIGGSECGQILADAFRFMEESFVERNTSFMEQRLKFCTPLDHDSGYDIARATNWIAQDIGENFVSNARYPDIDEKCRIMRGVDQPNNPPSNALDAFARWYIDDFNSEIDCLTVTNDEVVAQFQATEWESDASSTGRRQRFWLSCTQMGQLATANNGEGHPFGTRFDLRFYEQWCVDAFQNDIFLDPWFMQDSIGTVNRLFGGLNPGVFRVFLTHGELDPIRTLGPNSDLNRLSSVVVMSLQSHSRDMGSPDDADYVVLRDTKLRVQQAVNDWIEYARFGDPEPPPPPSPPEFHVRWFNLPIDHFTSTNPRTWDIRYLINENLYRENGPIFIFVGGSDQITPEFILRGNMFEVAQSQGGVMVALEHRYFGQSLPTTDASFDNLQWLTVHQAVADIGRFAGFMRQRYLDAPVILWGRNYGGSLAVWARQKYPNVIDGAWSSSSPLNAIVENVDYFPNVFRTINNIGGSECGQILADAFRFMEESFVERNTSFMEQRLKFCTPLDHDSGYDITRATNWIAQDIGENFVSNARYPDIDEKCRIMRGVDQPNNPPSNALDAFARWYIDDFNSEIDCLAVTNDEVVAQFQATEWESDASSTGRRQRFWLSCTQMGQLATANNGEGHPFGTRFDLRFYEQWCVDAFQNDIFLDPWFMQDSIGTVNRLFGGLNPGVFRVFLTHGELDPIRTLGPNSDLNRLSSVVVMSLQSHSRDMGSPDDADYVVLRDTKLRVQQAVNDWIEYARFGDPEPPPPPSPPEFHVRWFNLPIDHFTSTNPRTWDIRYLINENLYRENGPIFIFVGGSDEITPEFILRGNMFEVAQSQGGVMVALEHRYFGQSLPTTDASFDNLQWLTVHQAVADIGRFAGFMRQRYLDAPVILWGRNYGGSLAVWARQKYPNVIDGAWSSSSPLNAIVENVDYFPNVFRTINNIGGSECGQILADAFRFMEESFVERNTSFMEQRLKFCTPLDHDSGYDIARATNWIAQDIGENFVSNARYPDIDEKCRIMRGVDQPNNPPSNALDAFARWYIDDFNSEIDCLAVTNDEVVAQFQATEWESDTSSTGRRQRYWLSCTQMGQLATANNGEGHPFGTRFDLRFYEQWCVDAFQNDIFLDPWFMQDSIGTVNRLFGGLNPSVFRVFLTHGELDPIRTLGPNSDLNRLSSVVVMSLQSHSRDMGSPDDADYVVLRDTKLRVQQAVNDWIEYARFELLV</sequence>
<evidence type="ECO:0000256" key="5">
    <source>
        <dbReference type="ARBA" id="ARBA00023180"/>
    </source>
</evidence>
<dbReference type="GO" id="GO:0008239">
    <property type="term" value="F:dipeptidyl-peptidase activity"/>
    <property type="evidence" value="ECO:0007669"/>
    <property type="project" value="TreeGrafter"/>
</dbReference>
<feature type="signal peptide" evidence="6">
    <location>
        <begin position="1"/>
        <end position="18"/>
    </location>
</feature>
<dbReference type="Proteomes" id="UP001153620">
    <property type="component" value="Chromosome 3"/>
</dbReference>
<evidence type="ECO:0000256" key="4">
    <source>
        <dbReference type="ARBA" id="ARBA00022801"/>
    </source>
</evidence>
<feature type="chain" id="PRO_5040114595" evidence="6">
    <location>
        <begin position="19"/>
        <end position="1857"/>
    </location>
</feature>
<keyword evidence="2" id="KW-0645">Protease</keyword>
<keyword evidence="5" id="KW-0325">Glycoprotein</keyword>
<dbReference type="OrthoDB" id="1735038at2759"/>
<dbReference type="GO" id="GO:0070008">
    <property type="term" value="F:serine-type exopeptidase activity"/>
    <property type="evidence" value="ECO:0007669"/>
    <property type="project" value="InterPro"/>
</dbReference>
<reference evidence="7" key="1">
    <citation type="submission" date="2022-01" db="EMBL/GenBank/DDBJ databases">
        <authorList>
            <person name="King R."/>
        </authorList>
    </citation>
    <scope>NUCLEOTIDE SEQUENCE</scope>
</reference>
<dbReference type="SUPFAM" id="SSF53474">
    <property type="entry name" value="alpha/beta-Hydrolases"/>
    <property type="match status" value="4"/>
</dbReference>
<comment type="similarity">
    <text evidence="1">Belongs to the peptidase S28 family.</text>
</comment>
<organism evidence="7 8">
    <name type="scientific">Chironomus riparius</name>
    <dbReference type="NCBI Taxonomy" id="315576"/>
    <lineage>
        <taxon>Eukaryota</taxon>
        <taxon>Metazoa</taxon>
        <taxon>Ecdysozoa</taxon>
        <taxon>Arthropoda</taxon>
        <taxon>Hexapoda</taxon>
        <taxon>Insecta</taxon>
        <taxon>Pterygota</taxon>
        <taxon>Neoptera</taxon>
        <taxon>Endopterygota</taxon>
        <taxon>Diptera</taxon>
        <taxon>Nematocera</taxon>
        <taxon>Chironomoidea</taxon>
        <taxon>Chironomidae</taxon>
        <taxon>Chironominae</taxon>
        <taxon>Chironomus</taxon>
    </lineage>
</organism>
<evidence type="ECO:0000256" key="6">
    <source>
        <dbReference type="SAM" id="SignalP"/>
    </source>
</evidence>
<proteinExistence type="inferred from homology"/>
<dbReference type="Gene3D" id="1.20.120.980">
    <property type="entry name" value="Serine carboxypeptidase S28, SKS domain"/>
    <property type="match status" value="4"/>
</dbReference>
<dbReference type="InterPro" id="IPR029058">
    <property type="entry name" value="AB_hydrolase_fold"/>
</dbReference>
<protein>
    <submittedName>
        <fullName evidence="7">Uncharacterized protein</fullName>
    </submittedName>
</protein>
<evidence type="ECO:0000313" key="7">
    <source>
        <dbReference type="EMBL" id="CAG9806456.1"/>
    </source>
</evidence>
<keyword evidence="4" id="KW-0378">Hydrolase</keyword>
<gene>
    <name evidence="7" type="ORF">CHIRRI_LOCUS9312</name>
</gene>
<accession>A0A9N9WUF4</accession>
<dbReference type="PANTHER" id="PTHR11010">
    <property type="entry name" value="PROTEASE S28 PRO-X CARBOXYPEPTIDASE-RELATED"/>
    <property type="match status" value="1"/>
</dbReference>
<evidence type="ECO:0000256" key="1">
    <source>
        <dbReference type="ARBA" id="ARBA00011079"/>
    </source>
</evidence>
<evidence type="ECO:0000256" key="3">
    <source>
        <dbReference type="ARBA" id="ARBA00022729"/>
    </source>
</evidence>
<dbReference type="InterPro" id="IPR008758">
    <property type="entry name" value="Peptidase_S28"/>
</dbReference>
<dbReference type="GO" id="GO:0006508">
    <property type="term" value="P:proteolysis"/>
    <property type="evidence" value="ECO:0007669"/>
    <property type="project" value="UniProtKB-KW"/>
</dbReference>
<name>A0A9N9WUF4_9DIPT</name>
<keyword evidence="3 6" id="KW-0732">Signal</keyword>
<dbReference type="InterPro" id="IPR042269">
    <property type="entry name" value="Ser_carbopepase_S28_SKS"/>
</dbReference>
<dbReference type="Pfam" id="PF05577">
    <property type="entry name" value="Peptidase_S28"/>
    <property type="match status" value="4"/>
</dbReference>
<keyword evidence="8" id="KW-1185">Reference proteome</keyword>
<reference evidence="7" key="2">
    <citation type="submission" date="2022-10" db="EMBL/GenBank/DDBJ databases">
        <authorList>
            <consortium name="ENA_rothamsted_submissions"/>
            <consortium name="culmorum"/>
            <person name="King R."/>
        </authorList>
    </citation>
    <scope>NUCLEOTIDE SEQUENCE</scope>
</reference>
<dbReference type="PANTHER" id="PTHR11010:SF5">
    <property type="entry name" value="RE36938P-RELATED"/>
    <property type="match status" value="1"/>
</dbReference>
<evidence type="ECO:0000256" key="2">
    <source>
        <dbReference type="ARBA" id="ARBA00022670"/>
    </source>
</evidence>
<dbReference type="Gene3D" id="3.40.50.1820">
    <property type="entry name" value="alpha/beta hydrolase"/>
    <property type="match status" value="4"/>
</dbReference>